<dbReference type="InterPro" id="IPR001915">
    <property type="entry name" value="Peptidase_M48"/>
</dbReference>
<dbReference type="RefSeq" id="WP_107493363.1">
    <property type="nucleotide sequence ID" value="NZ_PZKC01000006.1"/>
</dbReference>
<dbReference type="PANTHER" id="PTHR43221:SF2">
    <property type="entry name" value="PROTEASE HTPX HOMOLOG"/>
    <property type="match status" value="1"/>
</dbReference>
<feature type="transmembrane region" description="Helical" evidence="11">
    <location>
        <begin position="185"/>
        <end position="206"/>
    </location>
</feature>
<evidence type="ECO:0000256" key="8">
    <source>
        <dbReference type="ARBA" id="ARBA00022989"/>
    </source>
</evidence>
<feature type="domain" description="Peptidase M48" evidence="12">
    <location>
        <begin position="108"/>
        <end position="318"/>
    </location>
</feature>
<dbReference type="InterPro" id="IPR050083">
    <property type="entry name" value="HtpX_protease"/>
</dbReference>
<dbReference type="SUPFAM" id="SSF158682">
    <property type="entry name" value="TerB-like"/>
    <property type="match status" value="1"/>
</dbReference>
<dbReference type="Pfam" id="PF01435">
    <property type="entry name" value="Peptidase_M48"/>
    <property type="match status" value="1"/>
</dbReference>
<evidence type="ECO:0000256" key="3">
    <source>
        <dbReference type="ARBA" id="ARBA00022670"/>
    </source>
</evidence>
<accession>A0A2T4IF85</accession>
<dbReference type="OrthoDB" id="15218at2"/>
<evidence type="ECO:0000259" key="12">
    <source>
        <dbReference type="Pfam" id="PF01435"/>
    </source>
</evidence>
<feature type="transmembrane region" description="Helical" evidence="11">
    <location>
        <begin position="17"/>
        <end position="39"/>
    </location>
</feature>
<dbReference type="PANTHER" id="PTHR43221">
    <property type="entry name" value="PROTEASE HTPX"/>
    <property type="match status" value="1"/>
</dbReference>
<feature type="transmembrane region" description="Helical" evidence="11">
    <location>
        <begin position="59"/>
        <end position="77"/>
    </location>
</feature>
<dbReference type="GO" id="GO:0046872">
    <property type="term" value="F:metal ion binding"/>
    <property type="evidence" value="ECO:0007669"/>
    <property type="project" value="UniProtKB-KW"/>
</dbReference>
<organism evidence="13 14">
    <name type="scientific">Pseudothauera lacus</name>
    <dbReference type="NCBI Taxonomy" id="2136175"/>
    <lineage>
        <taxon>Bacteria</taxon>
        <taxon>Pseudomonadati</taxon>
        <taxon>Pseudomonadota</taxon>
        <taxon>Betaproteobacteria</taxon>
        <taxon>Rhodocyclales</taxon>
        <taxon>Zoogloeaceae</taxon>
        <taxon>Pseudothauera</taxon>
    </lineage>
</organism>
<evidence type="ECO:0000256" key="11">
    <source>
        <dbReference type="SAM" id="Phobius"/>
    </source>
</evidence>
<protein>
    <recommendedName>
        <fullName evidence="12">Peptidase M48 domain-containing protein</fullName>
    </recommendedName>
</protein>
<dbReference type="Proteomes" id="UP000241193">
    <property type="component" value="Unassembled WGS sequence"/>
</dbReference>
<dbReference type="CDD" id="cd07340">
    <property type="entry name" value="M48B_Htpx_like"/>
    <property type="match status" value="1"/>
</dbReference>
<keyword evidence="2" id="KW-1003">Cell membrane</keyword>
<comment type="caution">
    <text evidence="13">The sequence shown here is derived from an EMBL/GenBank/DDBJ whole genome shotgun (WGS) entry which is preliminary data.</text>
</comment>
<evidence type="ECO:0000313" key="13">
    <source>
        <dbReference type="EMBL" id="PTD96449.1"/>
    </source>
</evidence>
<dbReference type="EMBL" id="PZKC01000006">
    <property type="protein sequence ID" value="PTD96449.1"/>
    <property type="molecule type" value="Genomic_DNA"/>
</dbReference>
<evidence type="ECO:0000256" key="2">
    <source>
        <dbReference type="ARBA" id="ARBA00022475"/>
    </source>
</evidence>
<keyword evidence="10 11" id="KW-0472">Membrane</keyword>
<name>A0A2T4IF85_9RHOO</name>
<keyword evidence="7" id="KW-0862">Zinc</keyword>
<keyword evidence="6" id="KW-0378">Hydrolase</keyword>
<evidence type="ECO:0000256" key="10">
    <source>
        <dbReference type="ARBA" id="ARBA00023136"/>
    </source>
</evidence>
<sequence length="622" mass="65744">MDFFAAQDHARRASRQLVGWFAAAVVAIILVIYLLLAFVLGSGEGPYGPQPVSWWQPELLLATAVVVGGFILLGSLYKILTLASGGGAAVAEALGGRLVPRATTDALERRLVNVVDEMAIAAGIPAPPVYVLDGEQGINAFAAGTRTTEGVVAVTRGTLEQLSRDELQGVIAHEFSHILNGDMRLNLRLIGVLHGILLLTLIGRILARSARGSDKGAAPMIIMGLVLIVVGYVGVLFGKIIKAAVSRQREFLADAAAVQFTRNPAGIAGALQRIAGHGSAIGHPRAEEASHMFFGSGMALSRMFATHPPLDERIRRIDPSFRGAPRSAASTGSAATTPAAAGFAGSAERAAQPLSAAAFAASVGTVRPQHVDFARRLLAGLPPAFVDEVHHPAGAQAAVFALLLAEDATIRTRQLDIVRSRHGDGSASACAELRDTLRAAGSRARLPILDIAIPALREPAEEARRQVLDSVDALIRADGRVSLFEYALQRILHHALLPPRTRYRGNTSPTQLHADITVLLSLLARAGHGDASLAEEAFAAAARQAPTDGPWTLLERAEMRPERIDQALDHLAATTPPFRARLIEACATAVMHDGQVNASEFELLRVVCEALDCPVPPLTEGA</sequence>
<gene>
    <name evidence="13" type="ORF">C8261_09050</name>
</gene>
<dbReference type="Gene3D" id="3.30.2010.10">
    <property type="entry name" value="Metalloproteases ('zincins'), catalytic domain"/>
    <property type="match status" value="1"/>
</dbReference>
<dbReference type="GO" id="GO:0006508">
    <property type="term" value="P:proteolysis"/>
    <property type="evidence" value="ECO:0007669"/>
    <property type="project" value="UniProtKB-KW"/>
</dbReference>
<proteinExistence type="predicted"/>
<evidence type="ECO:0000313" key="14">
    <source>
        <dbReference type="Proteomes" id="UP000241193"/>
    </source>
</evidence>
<keyword evidence="4 11" id="KW-0812">Transmembrane</keyword>
<keyword evidence="8 11" id="KW-1133">Transmembrane helix</keyword>
<evidence type="ECO:0000256" key="6">
    <source>
        <dbReference type="ARBA" id="ARBA00022801"/>
    </source>
</evidence>
<evidence type="ECO:0000256" key="9">
    <source>
        <dbReference type="ARBA" id="ARBA00023049"/>
    </source>
</evidence>
<reference evidence="13 14" key="2">
    <citation type="submission" date="2018-04" db="EMBL/GenBank/DDBJ databases">
        <title>Thauera lacus sp. nov., isolated from an saline lake in Inner Mongolia, China.</title>
        <authorList>
            <person name="Liang Q.-Y."/>
        </authorList>
    </citation>
    <scope>NUCLEOTIDE SEQUENCE [LARGE SCALE GENOMIC DNA]</scope>
    <source>
        <strain evidence="13 14">D20</strain>
    </source>
</reference>
<keyword evidence="3" id="KW-0645">Protease</keyword>
<evidence type="ECO:0000256" key="1">
    <source>
        <dbReference type="ARBA" id="ARBA00001947"/>
    </source>
</evidence>
<evidence type="ECO:0000256" key="5">
    <source>
        <dbReference type="ARBA" id="ARBA00022723"/>
    </source>
</evidence>
<dbReference type="GO" id="GO:0004222">
    <property type="term" value="F:metalloendopeptidase activity"/>
    <property type="evidence" value="ECO:0007669"/>
    <property type="project" value="InterPro"/>
</dbReference>
<dbReference type="InterPro" id="IPR029024">
    <property type="entry name" value="TerB-like"/>
</dbReference>
<evidence type="ECO:0000256" key="7">
    <source>
        <dbReference type="ARBA" id="ARBA00022833"/>
    </source>
</evidence>
<keyword evidence="9" id="KW-0482">Metalloprotease</keyword>
<keyword evidence="14" id="KW-1185">Reference proteome</keyword>
<dbReference type="AlphaFoldDB" id="A0A2T4IF85"/>
<keyword evidence="5" id="KW-0479">Metal-binding</keyword>
<feature type="transmembrane region" description="Helical" evidence="11">
    <location>
        <begin position="218"/>
        <end position="241"/>
    </location>
</feature>
<reference evidence="13 14" key="1">
    <citation type="submission" date="2018-03" db="EMBL/GenBank/DDBJ databases">
        <authorList>
            <person name="Keele B.F."/>
        </authorList>
    </citation>
    <scope>NUCLEOTIDE SEQUENCE [LARGE SCALE GENOMIC DNA]</scope>
    <source>
        <strain evidence="13 14">D20</strain>
    </source>
</reference>
<comment type="cofactor">
    <cofactor evidence="1">
        <name>Zn(2+)</name>
        <dbReference type="ChEBI" id="CHEBI:29105"/>
    </cofactor>
</comment>
<evidence type="ECO:0000256" key="4">
    <source>
        <dbReference type="ARBA" id="ARBA00022692"/>
    </source>
</evidence>